<evidence type="ECO:0000256" key="1">
    <source>
        <dbReference type="SAM" id="MobiDB-lite"/>
    </source>
</evidence>
<dbReference type="AlphaFoldDB" id="U4LW27"/>
<name>U4LW27_PYROM</name>
<evidence type="ECO:0000313" key="2">
    <source>
        <dbReference type="EMBL" id="CCX33091.1"/>
    </source>
</evidence>
<dbReference type="EMBL" id="HF936006">
    <property type="protein sequence ID" value="CCX33091.1"/>
    <property type="molecule type" value="Genomic_DNA"/>
</dbReference>
<keyword evidence="3" id="KW-1185">Reference proteome</keyword>
<protein>
    <submittedName>
        <fullName evidence="2">Uncharacterized protein</fullName>
    </submittedName>
</protein>
<proteinExistence type="predicted"/>
<evidence type="ECO:0000313" key="3">
    <source>
        <dbReference type="Proteomes" id="UP000018144"/>
    </source>
</evidence>
<sequence>MEGHDREPLESRGNYNDDASGIRFVELLEPIKYNESDAYCVLVVKSMVPGTRVQLAGGWSRLKSSEVHESPTRVPRGSSQLFELQGETRSQGPKVHVLSTSPSASIHLDSRSRRARPAPPD</sequence>
<gene>
    <name evidence="2" type="ORF">PCON_14122</name>
</gene>
<dbReference type="Proteomes" id="UP000018144">
    <property type="component" value="Unassembled WGS sequence"/>
</dbReference>
<organism evidence="2 3">
    <name type="scientific">Pyronema omphalodes (strain CBS 100304)</name>
    <name type="common">Pyronema confluens</name>
    <dbReference type="NCBI Taxonomy" id="1076935"/>
    <lineage>
        <taxon>Eukaryota</taxon>
        <taxon>Fungi</taxon>
        <taxon>Dikarya</taxon>
        <taxon>Ascomycota</taxon>
        <taxon>Pezizomycotina</taxon>
        <taxon>Pezizomycetes</taxon>
        <taxon>Pezizales</taxon>
        <taxon>Pyronemataceae</taxon>
        <taxon>Pyronema</taxon>
    </lineage>
</organism>
<reference evidence="2 3" key="1">
    <citation type="journal article" date="2013" name="PLoS Genet.">
        <title>The genome and development-dependent transcriptomes of Pyronema confluens: a window into fungal evolution.</title>
        <authorList>
            <person name="Traeger S."/>
            <person name="Altegoer F."/>
            <person name="Freitag M."/>
            <person name="Gabaldon T."/>
            <person name="Kempken F."/>
            <person name="Kumar A."/>
            <person name="Marcet-Houben M."/>
            <person name="Poggeler S."/>
            <person name="Stajich J.E."/>
            <person name="Nowrousian M."/>
        </authorList>
    </citation>
    <scope>NUCLEOTIDE SEQUENCE [LARGE SCALE GENOMIC DNA]</scope>
    <source>
        <strain evidence="3">CBS 100304</strain>
        <tissue evidence="2">Vegetative mycelium</tissue>
    </source>
</reference>
<feature type="region of interest" description="Disordered" evidence="1">
    <location>
        <begin position="86"/>
        <end position="121"/>
    </location>
</feature>
<accession>U4LW27</accession>